<comment type="caution">
    <text evidence="2">The sequence shown here is derived from an EMBL/GenBank/DDBJ whole genome shotgun (WGS) entry which is preliminary data.</text>
</comment>
<keyword evidence="3" id="KW-1185">Reference proteome</keyword>
<accession>A0A8J3IFL5</accession>
<dbReference type="Gene3D" id="3.90.1200.10">
    <property type="match status" value="1"/>
</dbReference>
<dbReference type="Pfam" id="PF01636">
    <property type="entry name" value="APH"/>
    <property type="match status" value="1"/>
</dbReference>
<name>A0A8J3IFL5_9CHLR</name>
<dbReference type="PROSITE" id="PS00108">
    <property type="entry name" value="PROTEIN_KINASE_ST"/>
    <property type="match status" value="1"/>
</dbReference>
<gene>
    <name evidence="2" type="ORF">KSF_016730</name>
</gene>
<dbReference type="PANTHER" id="PTHR21310:SF15">
    <property type="entry name" value="AMINOGLYCOSIDE PHOSPHOTRANSFERASE DOMAIN-CONTAINING PROTEIN"/>
    <property type="match status" value="1"/>
</dbReference>
<dbReference type="InterPro" id="IPR051678">
    <property type="entry name" value="AGP_Transferase"/>
</dbReference>
<evidence type="ECO:0000313" key="3">
    <source>
        <dbReference type="Proteomes" id="UP000597444"/>
    </source>
</evidence>
<dbReference type="InterPro" id="IPR011009">
    <property type="entry name" value="Kinase-like_dom_sf"/>
</dbReference>
<dbReference type="GO" id="GO:0004672">
    <property type="term" value="F:protein kinase activity"/>
    <property type="evidence" value="ECO:0007669"/>
    <property type="project" value="InterPro"/>
</dbReference>
<dbReference type="InterPro" id="IPR008271">
    <property type="entry name" value="Ser/Thr_kinase_AS"/>
</dbReference>
<dbReference type="PANTHER" id="PTHR21310">
    <property type="entry name" value="AMINOGLYCOSIDE PHOSPHOTRANSFERASE-RELATED-RELATED"/>
    <property type="match status" value="1"/>
</dbReference>
<dbReference type="SUPFAM" id="SSF56112">
    <property type="entry name" value="Protein kinase-like (PK-like)"/>
    <property type="match status" value="1"/>
</dbReference>
<dbReference type="EMBL" id="BNJK01000001">
    <property type="protein sequence ID" value="GHO91625.1"/>
    <property type="molecule type" value="Genomic_DNA"/>
</dbReference>
<reference evidence="2" key="1">
    <citation type="submission" date="2020-10" db="EMBL/GenBank/DDBJ databases">
        <title>Taxonomic study of unclassified bacteria belonging to the class Ktedonobacteria.</title>
        <authorList>
            <person name="Yabe S."/>
            <person name="Wang C.M."/>
            <person name="Zheng Y."/>
            <person name="Sakai Y."/>
            <person name="Cavaletti L."/>
            <person name="Monciardini P."/>
            <person name="Donadio S."/>
        </authorList>
    </citation>
    <scope>NUCLEOTIDE SEQUENCE</scope>
    <source>
        <strain evidence="2">ID150040</strain>
    </source>
</reference>
<protein>
    <recommendedName>
        <fullName evidence="1">Aminoglycoside phosphotransferase domain-containing protein</fullName>
    </recommendedName>
</protein>
<dbReference type="Proteomes" id="UP000597444">
    <property type="component" value="Unassembled WGS sequence"/>
</dbReference>
<dbReference type="InterPro" id="IPR002575">
    <property type="entry name" value="Aminoglycoside_PTrfase"/>
</dbReference>
<dbReference type="Gene3D" id="3.30.200.20">
    <property type="entry name" value="Phosphorylase Kinase, domain 1"/>
    <property type="match status" value="1"/>
</dbReference>
<evidence type="ECO:0000259" key="1">
    <source>
        <dbReference type="Pfam" id="PF01636"/>
    </source>
</evidence>
<feature type="domain" description="Aminoglycoside phosphotransferase" evidence="1">
    <location>
        <begin position="36"/>
        <end position="279"/>
    </location>
</feature>
<dbReference type="RefSeq" id="WP_220202510.1">
    <property type="nucleotide sequence ID" value="NZ_BNJK01000001.1"/>
</dbReference>
<dbReference type="AlphaFoldDB" id="A0A8J3IFL5"/>
<evidence type="ECO:0000313" key="2">
    <source>
        <dbReference type="EMBL" id="GHO91625.1"/>
    </source>
</evidence>
<proteinExistence type="predicted"/>
<sequence length="331" mass="37555">MEKYWGRRHDFVAIEEKVLTSLLQPAFPGRKVVSAELLTEGHCNTNYKIRVSDFNDAFVLRIYVRNNEALQKDWDIFNLIHENVPIPELLYADLHSTHYDKPYAIMKWVEGPLLSEVMETGNTEDIVACAYDLGAVLARIGTYTFSQTGFFGPGLTIAESLGDGPASYLSGIKQYLQHGRVRQRLGEEETGQLEQFVSDNAEYLTELNSTPMLVHADFKGINILMHQRAQCWKVAAVLDWEFAFAGTPLFDIGNMLRYENLYPPAFEAEFVRGFLDHGGVLPTNWKKIIKLLDLLNLCEFLNAETPEPAMTEEVKGLITNTLEQWKASSTH</sequence>
<organism evidence="2 3">
    <name type="scientific">Reticulibacter mediterranei</name>
    <dbReference type="NCBI Taxonomy" id="2778369"/>
    <lineage>
        <taxon>Bacteria</taxon>
        <taxon>Bacillati</taxon>
        <taxon>Chloroflexota</taxon>
        <taxon>Ktedonobacteria</taxon>
        <taxon>Ktedonobacterales</taxon>
        <taxon>Reticulibacteraceae</taxon>
        <taxon>Reticulibacter</taxon>
    </lineage>
</organism>